<dbReference type="GO" id="GO:0005829">
    <property type="term" value="C:cytosol"/>
    <property type="evidence" value="ECO:0007669"/>
    <property type="project" value="TreeGrafter"/>
</dbReference>
<organism evidence="14 15">
    <name type="scientific">Oryzisolibacter propanilivorax</name>
    <dbReference type="NCBI Taxonomy" id="1527607"/>
    <lineage>
        <taxon>Bacteria</taxon>
        <taxon>Pseudomonadati</taxon>
        <taxon>Pseudomonadota</taxon>
        <taxon>Betaproteobacteria</taxon>
        <taxon>Burkholderiales</taxon>
        <taxon>Comamonadaceae</taxon>
        <taxon>Oryzisolibacter</taxon>
    </lineage>
</organism>
<evidence type="ECO:0000256" key="6">
    <source>
        <dbReference type="ARBA" id="ARBA00034617"/>
    </source>
</evidence>
<dbReference type="Gene3D" id="1.10.486.10">
    <property type="entry name" value="PCRA, domain 4"/>
    <property type="match status" value="1"/>
</dbReference>
<comment type="catalytic activity">
    <reaction evidence="6">
        <text>Couples ATP hydrolysis with the unwinding of duplex DNA by translocating in the 3'-5' direction.</text>
        <dbReference type="EC" id="5.6.2.4"/>
    </reaction>
</comment>
<feature type="binding site" evidence="10">
    <location>
        <begin position="33"/>
        <end position="40"/>
    </location>
    <ligand>
        <name>ATP</name>
        <dbReference type="ChEBI" id="CHEBI:30616"/>
    </ligand>
</feature>
<name>A0A1G9P485_9BURK</name>
<dbReference type="Gene3D" id="3.40.50.300">
    <property type="entry name" value="P-loop containing nucleotide triphosphate hydrolases"/>
    <property type="match status" value="3"/>
</dbReference>
<evidence type="ECO:0000313" key="15">
    <source>
        <dbReference type="Proteomes" id="UP000198552"/>
    </source>
</evidence>
<proteinExistence type="predicted"/>
<keyword evidence="15" id="KW-1185">Reference proteome</keyword>
<evidence type="ECO:0000313" key="14">
    <source>
        <dbReference type="EMBL" id="SDL93509.1"/>
    </source>
</evidence>
<feature type="region of interest" description="Disordered" evidence="11">
    <location>
        <begin position="935"/>
        <end position="957"/>
    </location>
</feature>
<dbReference type="OrthoDB" id="5905204at2"/>
<dbReference type="InterPro" id="IPR027417">
    <property type="entry name" value="P-loop_NTPase"/>
</dbReference>
<dbReference type="EMBL" id="FNHP01000001">
    <property type="protein sequence ID" value="SDL93509.1"/>
    <property type="molecule type" value="Genomic_DNA"/>
</dbReference>
<protein>
    <recommendedName>
        <fullName evidence="7">DNA 3'-5' helicase</fullName>
        <ecNumber evidence="7">5.6.2.4</ecNumber>
    </recommendedName>
    <alternativeName>
        <fullName evidence="8">DNA 3'-5' helicase II</fullName>
    </alternativeName>
</protein>
<dbReference type="GO" id="GO:0016887">
    <property type="term" value="F:ATP hydrolysis activity"/>
    <property type="evidence" value="ECO:0007669"/>
    <property type="project" value="RHEA"/>
</dbReference>
<dbReference type="GO" id="GO:0005524">
    <property type="term" value="F:ATP binding"/>
    <property type="evidence" value="ECO:0007669"/>
    <property type="project" value="UniProtKB-UniRule"/>
</dbReference>
<dbReference type="InterPro" id="IPR000212">
    <property type="entry name" value="DNA_helicase_UvrD/REP"/>
</dbReference>
<evidence type="ECO:0000259" key="13">
    <source>
        <dbReference type="PROSITE" id="PS51217"/>
    </source>
</evidence>
<accession>A0A1G9P485</accession>
<evidence type="ECO:0000256" key="3">
    <source>
        <dbReference type="ARBA" id="ARBA00022806"/>
    </source>
</evidence>
<evidence type="ECO:0000256" key="5">
    <source>
        <dbReference type="ARBA" id="ARBA00023235"/>
    </source>
</evidence>
<dbReference type="Proteomes" id="UP000198552">
    <property type="component" value="Unassembled WGS sequence"/>
</dbReference>
<keyword evidence="4 10" id="KW-0067">ATP-binding</keyword>
<evidence type="ECO:0000256" key="2">
    <source>
        <dbReference type="ARBA" id="ARBA00022801"/>
    </source>
</evidence>
<dbReference type="InterPro" id="IPR014016">
    <property type="entry name" value="UvrD-like_ATP-bd"/>
</dbReference>
<dbReference type="PANTHER" id="PTHR11070">
    <property type="entry name" value="UVRD / RECB / PCRA DNA HELICASE FAMILY MEMBER"/>
    <property type="match status" value="1"/>
</dbReference>
<comment type="catalytic activity">
    <reaction evidence="9">
        <text>ATP + H2O = ADP + phosphate + H(+)</text>
        <dbReference type="Rhea" id="RHEA:13065"/>
        <dbReference type="ChEBI" id="CHEBI:15377"/>
        <dbReference type="ChEBI" id="CHEBI:15378"/>
        <dbReference type="ChEBI" id="CHEBI:30616"/>
        <dbReference type="ChEBI" id="CHEBI:43474"/>
        <dbReference type="ChEBI" id="CHEBI:456216"/>
        <dbReference type="EC" id="5.6.2.4"/>
    </reaction>
</comment>
<dbReference type="EC" id="5.6.2.4" evidence="7"/>
<dbReference type="RefSeq" id="WP_091565549.1">
    <property type="nucleotide sequence ID" value="NZ_FNHP01000001.1"/>
</dbReference>
<reference evidence="15" key="1">
    <citation type="submission" date="2016-10" db="EMBL/GenBank/DDBJ databases">
        <authorList>
            <person name="Varghese N."/>
            <person name="Submissions S."/>
        </authorList>
    </citation>
    <scope>NUCLEOTIDE SEQUENCE [LARGE SCALE GENOMIC DNA]</scope>
    <source>
        <strain evidence="15">EPL6</strain>
    </source>
</reference>
<dbReference type="STRING" id="1527607.SAMN05428957_101186"/>
<evidence type="ECO:0000259" key="12">
    <source>
        <dbReference type="PROSITE" id="PS51198"/>
    </source>
</evidence>
<dbReference type="Pfam" id="PF00580">
    <property type="entry name" value="UvrD-helicase"/>
    <property type="match status" value="1"/>
</dbReference>
<dbReference type="SUPFAM" id="SSF52540">
    <property type="entry name" value="P-loop containing nucleoside triphosphate hydrolases"/>
    <property type="match status" value="1"/>
</dbReference>
<evidence type="ECO:0000256" key="1">
    <source>
        <dbReference type="ARBA" id="ARBA00022741"/>
    </source>
</evidence>
<feature type="domain" description="UvrD-like helicase C-terminal" evidence="13">
    <location>
        <begin position="522"/>
        <end position="800"/>
    </location>
</feature>
<dbReference type="GO" id="GO:0043138">
    <property type="term" value="F:3'-5' DNA helicase activity"/>
    <property type="evidence" value="ECO:0007669"/>
    <property type="project" value="UniProtKB-EC"/>
</dbReference>
<keyword evidence="2 10" id="KW-0378">Hydrolase</keyword>
<keyword evidence="5" id="KW-0413">Isomerase</keyword>
<dbReference type="PROSITE" id="PS51217">
    <property type="entry name" value="UVRD_HELICASE_CTER"/>
    <property type="match status" value="1"/>
</dbReference>
<dbReference type="PANTHER" id="PTHR11070:SF2">
    <property type="entry name" value="ATP-DEPENDENT DNA HELICASE SRS2"/>
    <property type="match status" value="1"/>
</dbReference>
<dbReference type="GO" id="GO:0000725">
    <property type="term" value="P:recombinational repair"/>
    <property type="evidence" value="ECO:0007669"/>
    <property type="project" value="TreeGrafter"/>
</dbReference>
<dbReference type="InterPro" id="IPR014017">
    <property type="entry name" value="DNA_helicase_UvrD-like_C"/>
</dbReference>
<evidence type="ECO:0000256" key="7">
    <source>
        <dbReference type="ARBA" id="ARBA00034808"/>
    </source>
</evidence>
<gene>
    <name evidence="14" type="ORF">SAMN05428957_101186</name>
</gene>
<keyword evidence="1 10" id="KW-0547">Nucleotide-binding</keyword>
<dbReference type="Pfam" id="PF13361">
    <property type="entry name" value="UvrD_C"/>
    <property type="match status" value="2"/>
</dbReference>
<dbReference type="GO" id="GO:0033202">
    <property type="term" value="C:DNA helicase complex"/>
    <property type="evidence" value="ECO:0007669"/>
    <property type="project" value="TreeGrafter"/>
</dbReference>
<sequence length="1110" mass="121613">MVQAAYEHNGQSVSREAFYAIACDPRRSVAVEACAGAGKTWMLVSRILRALLDGCAPHEILAITFTKKAAGEMRQRLQEWLQDFAARPPEQLVQELIDRGIAPQPARDKAGQLQKLYRQMLDAGRPLQIRTFHSWFAALLSMAPMSVLAAHGLPTGYELLEDDADAVAEVWRPFLQALAQDAALRADYQACVAGHGRSQTHKALEAALAKRVEFTLADEAGVVERSVPPFGTAFAELAGLAEPCEALQGEAARARWHAWARDLGTQGGKTAPKAADAIVGAWLQDDLPQRLQLLRKALFVSTDDRLNSNLQKFDAAQAAGAELQRLCAAQRQHQAWQHQQRMARLTRRLVAEYAALKRARGWIDMNDVERTALTLLSDPVLSGWVQERLDTRVRHLLIDEFQDTNPLQWQALHAWLSGYAGAGGGQQAPSVFIVGDPKQSIYRFRRAEPQVFRAAQAFVRDALGGDLLACDHTRRNATGVIDCVNRVMLAAQASGDYSGFRGHTTESRDAGALLRLPPIGRPRKGDAGALDSDDADDAPPWRDSLAQARHEAEETLLMRECAQAARWVAQQVASGTPPQAILVLARKRDRLAQLQDALRALHIPCVQPEKLQLADAPEVQDLVALLDALVSPGHDLALARALKSPLFGLDDAALVQIVLKRRELQARWDALPEEQQPPVPCSWFDVLQNEELNAHVPQGLRADLTQYQHWVATLPPHDALQAIYQHRDVLARYAAATPATQRASVLAHLRALLAAALDEAGGRYLTPYAFVRAMRRAGPRAPLRVDAQAVRLLTIHGAKGLEADAVLLLDTDAAGQRAESMGALVDWPGEHAVPRHFIFLASEKQPPASACEVLAAELAERQREELNLLYVAMTRARQCLVLSSVQGSKDGPLAGSWWDRLLPDLQPVPLPGDAPYDPAAQAAAVPIELPELPAYVPPPPREDSERATSASTPLSRQGEAMHQLLEQAAGGETAWNAARLARLACDFEIAPDAAAQAAAMARRILQGEGAWAWSAAHVEQAMNEVPLTWQGQSLRIDRLVRRRAGALAGWWVLDYKSAAEPERQAQLRAQMQRYRDAVRALLPGETVRAAFLTGEGHLVPLDDTRQGELF</sequence>
<evidence type="ECO:0000256" key="8">
    <source>
        <dbReference type="ARBA" id="ARBA00034923"/>
    </source>
</evidence>
<evidence type="ECO:0000256" key="11">
    <source>
        <dbReference type="SAM" id="MobiDB-lite"/>
    </source>
</evidence>
<evidence type="ECO:0000256" key="9">
    <source>
        <dbReference type="ARBA" id="ARBA00048988"/>
    </source>
</evidence>
<feature type="region of interest" description="Disordered" evidence="11">
    <location>
        <begin position="515"/>
        <end position="541"/>
    </location>
</feature>
<evidence type="ECO:0000256" key="10">
    <source>
        <dbReference type="PROSITE-ProRule" id="PRU00560"/>
    </source>
</evidence>
<keyword evidence="3 10" id="KW-0347">Helicase</keyword>
<dbReference type="GO" id="GO:0003677">
    <property type="term" value="F:DNA binding"/>
    <property type="evidence" value="ECO:0007669"/>
    <property type="project" value="InterPro"/>
</dbReference>
<evidence type="ECO:0000256" key="4">
    <source>
        <dbReference type="ARBA" id="ARBA00022840"/>
    </source>
</evidence>
<dbReference type="AlphaFoldDB" id="A0A1G9P485"/>
<feature type="domain" description="UvrD-like helicase ATP-binding" evidence="12">
    <location>
        <begin position="12"/>
        <end position="477"/>
    </location>
</feature>
<dbReference type="PROSITE" id="PS51198">
    <property type="entry name" value="UVRD_HELICASE_ATP_BIND"/>
    <property type="match status" value="1"/>
</dbReference>